<dbReference type="Proteomes" id="UP001302949">
    <property type="component" value="Unassembled WGS sequence"/>
</dbReference>
<sequence>MKRIAVITTKTTAKYQDVDFDELKKKEMPFIKKWQEEGILENFFINSDTNGAVLIFKDLDLEQVVKNVEGLPFFPYFEKVSYLELNKIF</sequence>
<gene>
    <name evidence="1" type="ORF">VB248_21010</name>
</gene>
<reference evidence="1 2" key="1">
    <citation type="submission" date="2023-12" db="EMBL/GenBank/DDBJ databases">
        <title>Novel species of the genus Arcicella isolated from rivers.</title>
        <authorList>
            <person name="Lu H."/>
        </authorList>
    </citation>
    <scope>NUCLEOTIDE SEQUENCE [LARGE SCALE GENOMIC DNA]</scope>
    <source>
        <strain evidence="1 2">KCTC 23307</strain>
    </source>
</reference>
<protein>
    <recommendedName>
        <fullName evidence="3">Muconolactone isomerase domain-containing protein</fullName>
    </recommendedName>
</protein>
<dbReference type="RefSeq" id="WP_323298803.1">
    <property type="nucleotide sequence ID" value="NZ_JAYFUM010000029.1"/>
</dbReference>
<keyword evidence="2" id="KW-1185">Reference proteome</keyword>
<evidence type="ECO:0000313" key="2">
    <source>
        <dbReference type="Proteomes" id="UP001302949"/>
    </source>
</evidence>
<evidence type="ECO:0000313" key="1">
    <source>
        <dbReference type="EMBL" id="MEA5141648.1"/>
    </source>
</evidence>
<dbReference type="Gene3D" id="3.30.70.1060">
    <property type="entry name" value="Dimeric alpha+beta barrel"/>
    <property type="match status" value="1"/>
</dbReference>
<accession>A0ABU5QFJ6</accession>
<proteinExistence type="predicted"/>
<name>A0ABU5QFJ6_9BACT</name>
<organism evidence="1 2">
    <name type="scientific">Arcicella rigui</name>
    <dbReference type="NCBI Taxonomy" id="797020"/>
    <lineage>
        <taxon>Bacteria</taxon>
        <taxon>Pseudomonadati</taxon>
        <taxon>Bacteroidota</taxon>
        <taxon>Cytophagia</taxon>
        <taxon>Cytophagales</taxon>
        <taxon>Flectobacillaceae</taxon>
        <taxon>Arcicella</taxon>
    </lineage>
</organism>
<comment type="caution">
    <text evidence="1">The sequence shown here is derived from an EMBL/GenBank/DDBJ whole genome shotgun (WGS) entry which is preliminary data.</text>
</comment>
<dbReference type="EMBL" id="JAYFUM010000029">
    <property type="protein sequence ID" value="MEA5141648.1"/>
    <property type="molecule type" value="Genomic_DNA"/>
</dbReference>
<evidence type="ECO:0008006" key="3">
    <source>
        <dbReference type="Google" id="ProtNLM"/>
    </source>
</evidence>